<name>W9J715_FUSOX</name>
<keyword evidence="1" id="KW-0472">Membrane</keyword>
<feature type="transmembrane region" description="Helical" evidence="1">
    <location>
        <begin position="59"/>
        <end position="79"/>
    </location>
</feature>
<dbReference type="HOGENOM" id="CLU_1906799_0_0_1"/>
<dbReference type="EMBL" id="JH717839">
    <property type="protein sequence ID" value="EWZ00662.1"/>
    <property type="molecule type" value="Genomic_DNA"/>
</dbReference>
<dbReference type="Proteomes" id="UP000030753">
    <property type="component" value="Unassembled WGS sequence"/>
</dbReference>
<keyword evidence="1" id="KW-0812">Transmembrane</keyword>
<protein>
    <submittedName>
        <fullName evidence="2">Uncharacterized protein</fullName>
    </submittedName>
</protein>
<reference evidence="2 3" key="1">
    <citation type="submission" date="2011-06" db="EMBL/GenBank/DDBJ databases">
        <title>The Genome Sequence of Fusarium oxysporum FOSC 3-a.</title>
        <authorList>
            <consortium name="The Broad Institute Genome Sequencing Platform"/>
            <person name="Ma L.-J."/>
            <person name="Gale L.R."/>
            <person name="Schwartz D.C."/>
            <person name="Zhou S."/>
            <person name="Corby-Kistler H."/>
            <person name="Young S.K."/>
            <person name="Zeng Q."/>
            <person name="Gargeya S."/>
            <person name="Fitzgerald M."/>
            <person name="Haas B."/>
            <person name="Abouelleil A."/>
            <person name="Alvarado L."/>
            <person name="Arachchi H.M."/>
            <person name="Berlin A."/>
            <person name="Brown A."/>
            <person name="Chapman S.B."/>
            <person name="Chen Z."/>
            <person name="Dunbar C."/>
            <person name="Freedman E."/>
            <person name="Gearin G."/>
            <person name="Gellesch M."/>
            <person name="Goldberg J."/>
            <person name="Griggs A."/>
            <person name="Gujja S."/>
            <person name="Heiman D."/>
            <person name="Howarth C."/>
            <person name="Larson L."/>
            <person name="Lui A."/>
            <person name="MacDonald P.J.P."/>
            <person name="Mehta T."/>
            <person name="Montmayeur A."/>
            <person name="Murphy C."/>
            <person name="Neiman D."/>
            <person name="Pearson M."/>
            <person name="Priest M."/>
            <person name="Roberts A."/>
            <person name="Saif S."/>
            <person name="Shea T."/>
            <person name="Shenoy N."/>
            <person name="Sisk P."/>
            <person name="Stolte C."/>
            <person name="Sykes S."/>
            <person name="Wortman J."/>
            <person name="Nusbaum C."/>
            <person name="Birren B."/>
        </authorList>
    </citation>
    <scope>NUCLEOTIDE SEQUENCE [LARGE SCALE GENOMIC DNA]</scope>
    <source>
        <strain evidence="3">FOSC 3-a</strain>
    </source>
</reference>
<keyword evidence="1" id="KW-1133">Transmembrane helix</keyword>
<proteinExistence type="predicted"/>
<organism evidence="2 3">
    <name type="scientific">Fusarium oxysporum NRRL 32931</name>
    <dbReference type="NCBI Taxonomy" id="660029"/>
    <lineage>
        <taxon>Eukaryota</taxon>
        <taxon>Fungi</taxon>
        <taxon>Dikarya</taxon>
        <taxon>Ascomycota</taxon>
        <taxon>Pezizomycotina</taxon>
        <taxon>Sordariomycetes</taxon>
        <taxon>Hypocreomycetidae</taxon>
        <taxon>Hypocreales</taxon>
        <taxon>Nectriaceae</taxon>
        <taxon>Fusarium</taxon>
        <taxon>Fusarium oxysporum species complex</taxon>
    </lineage>
</organism>
<sequence length="133" mass="15124">MSGINVWVPRQLPDQHLSGSAQLSLRVINPSKRERLHSLPHVRRIPPRRCLLNFHDHHFFVYLTTLMYGVFFGTGYNIVTLSDFLLLLVYPRIPCLLPPGASDILGLFGCFTSSLLFIVVDTSKTTAWCLAWL</sequence>
<feature type="transmembrane region" description="Helical" evidence="1">
    <location>
        <begin position="99"/>
        <end position="120"/>
    </location>
</feature>
<evidence type="ECO:0000313" key="2">
    <source>
        <dbReference type="EMBL" id="EWZ00662.1"/>
    </source>
</evidence>
<dbReference type="AlphaFoldDB" id="W9J715"/>
<evidence type="ECO:0000313" key="3">
    <source>
        <dbReference type="Proteomes" id="UP000030753"/>
    </source>
</evidence>
<gene>
    <name evidence="2" type="ORF">FOYG_00483</name>
</gene>
<evidence type="ECO:0000256" key="1">
    <source>
        <dbReference type="SAM" id="Phobius"/>
    </source>
</evidence>
<accession>W9J715</accession>